<comment type="caution">
    <text evidence="2">The sequence shown here is derived from an EMBL/GenBank/DDBJ whole genome shotgun (WGS) entry which is preliminary data.</text>
</comment>
<keyword evidence="3" id="KW-1185">Reference proteome</keyword>
<sequence>MLRGLIPSNSFHQFGSEAGCLHSCLVPIVRLLASLPGVTPLVSPTAGLNLIVHEQTIADGFDGTAQTRDTGNSTANFPDVNTTTTTVSAISVVGKKTQDLYLNVPFFPSEDSKLRATSLNIRRGGNCPNSLQVLEQLLSEHDTLQLHLVSPLPAATSSATQRVISSFGVQSNIDFSHCVYREESTEAASSYIMRSEASGSRTLVNYNGLLEMTQDEFGNIARGFNPDQETWWHFEGRIPDTIQSCIHLLRNVLPKATISVEIEKPGREGLSELAAEVDVVFYSRSWAESRGYKTPEQCLRAEGHQKASLALCTWGEDGAAGLSRSTGESIHCPALDKPGRDISVLDAVGAGDTFIAGMLYGLICHPDDWSMGQKLGFAVRLATLKVQREGFDGLGRDMLGTEIGGV</sequence>
<dbReference type="AlphaFoldDB" id="A0A8H5IBD1"/>
<dbReference type="PANTHER" id="PTHR42774">
    <property type="entry name" value="PHOSPHOTRANSFERASE SYSTEM TRANSPORT PROTEIN"/>
    <property type="match status" value="1"/>
</dbReference>
<dbReference type="PANTHER" id="PTHR42774:SF3">
    <property type="entry name" value="KETOHEXOKINASE"/>
    <property type="match status" value="1"/>
</dbReference>
<dbReference type="InterPro" id="IPR029056">
    <property type="entry name" value="Ribokinase-like"/>
</dbReference>
<dbReference type="Proteomes" id="UP000574317">
    <property type="component" value="Unassembled WGS sequence"/>
</dbReference>
<dbReference type="Pfam" id="PF00294">
    <property type="entry name" value="PfkB"/>
    <property type="match status" value="1"/>
</dbReference>
<dbReference type="InterPro" id="IPR011611">
    <property type="entry name" value="PfkB_dom"/>
</dbReference>
<dbReference type="FunFam" id="3.40.1190.20:FF:000072">
    <property type="entry name" value="AT09463p"/>
    <property type="match status" value="1"/>
</dbReference>
<feature type="domain" description="Carbohydrate kinase PfkB" evidence="1">
    <location>
        <begin position="90"/>
        <end position="390"/>
    </location>
</feature>
<dbReference type="SUPFAM" id="SSF53613">
    <property type="entry name" value="Ribokinase-like"/>
    <property type="match status" value="1"/>
</dbReference>
<name>A0A8H5IBD1_9HYPO</name>
<dbReference type="Gene3D" id="3.40.1190.20">
    <property type="match status" value="1"/>
</dbReference>
<evidence type="ECO:0000313" key="3">
    <source>
        <dbReference type="Proteomes" id="UP000574317"/>
    </source>
</evidence>
<gene>
    <name evidence="2" type="ORF">FNAPI_12600</name>
</gene>
<proteinExistence type="predicted"/>
<organism evidence="2 3">
    <name type="scientific">Fusarium napiforme</name>
    <dbReference type="NCBI Taxonomy" id="42672"/>
    <lineage>
        <taxon>Eukaryota</taxon>
        <taxon>Fungi</taxon>
        <taxon>Dikarya</taxon>
        <taxon>Ascomycota</taxon>
        <taxon>Pezizomycotina</taxon>
        <taxon>Sordariomycetes</taxon>
        <taxon>Hypocreomycetidae</taxon>
        <taxon>Hypocreales</taxon>
        <taxon>Nectriaceae</taxon>
        <taxon>Fusarium</taxon>
        <taxon>Fusarium fujikuroi species complex</taxon>
    </lineage>
</organism>
<evidence type="ECO:0000313" key="2">
    <source>
        <dbReference type="EMBL" id="KAF5533689.1"/>
    </source>
</evidence>
<dbReference type="InterPro" id="IPR052562">
    <property type="entry name" value="Ketohexokinase-related"/>
</dbReference>
<evidence type="ECO:0000259" key="1">
    <source>
        <dbReference type="Pfam" id="PF00294"/>
    </source>
</evidence>
<accession>A0A8H5IBD1</accession>
<dbReference type="EMBL" id="JAAOAO010000667">
    <property type="protein sequence ID" value="KAF5533689.1"/>
    <property type="molecule type" value="Genomic_DNA"/>
</dbReference>
<reference evidence="2 3" key="1">
    <citation type="submission" date="2020-05" db="EMBL/GenBank/DDBJ databases">
        <title>Identification and distribution of gene clusters putatively required for synthesis of sphingolipid metabolism inhibitors in phylogenetically diverse species of the filamentous fungus Fusarium.</title>
        <authorList>
            <person name="Kim H.-S."/>
            <person name="Busman M."/>
            <person name="Brown D.W."/>
            <person name="Divon H."/>
            <person name="Uhlig S."/>
            <person name="Proctor R.H."/>
        </authorList>
    </citation>
    <scope>NUCLEOTIDE SEQUENCE [LARGE SCALE GENOMIC DNA]</scope>
    <source>
        <strain evidence="2 3">NRRL 25196</strain>
    </source>
</reference>
<protein>
    <recommendedName>
        <fullName evidence="1">Carbohydrate kinase PfkB domain-containing protein</fullName>
    </recommendedName>
</protein>